<protein>
    <submittedName>
        <fullName evidence="1">Uncharacterized protein</fullName>
    </submittedName>
</protein>
<dbReference type="AlphaFoldDB" id="A0A9D4MN66"/>
<comment type="caution">
    <text evidence="1">The sequence shown here is derived from an EMBL/GenBank/DDBJ whole genome shotgun (WGS) entry which is preliminary data.</text>
</comment>
<dbReference type="EMBL" id="JAIWYP010000001">
    <property type="protein sequence ID" value="KAH3878989.1"/>
    <property type="molecule type" value="Genomic_DNA"/>
</dbReference>
<organism evidence="1 2">
    <name type="scientific">Dreissena polymorpha</name>
    <name type="common">Zebra mussel</name>
    <name type="synonym">Mytilus polymorpha</name>
    <dbReference type="NCBI Taxonomy" id="45954"/>
    <lineage>
        <taxon>Eukaryota</taxon>
        <taxon>Metazoa</taxon>
        <taxon>Spiralia</taxon>
        <taxon>Lophotrochozoa</taxon>
        <taxon>Mollusca</taxon>
        <taxon>Bivalvia</taxon>
        <taxon>Autobranchia</taxon>
        <taxon>Heteroconchia</taxon>
        <taxon>Euheterodonta</taxon>
        <taxon>Imparidentia</taxon>
        <taxon>Neoheterodontei</taxon>
        <taxon>Myida</taxon>
        <taxon>Dreissenoidea</taxon>
        <taxon>Dreissenidae</taxon>
        <taxon>Dreissena</taxon>
    </lineage>
</organism>
<gene>
    <name evidence="1" type="ORF">DPMN_002890</name>
</gene>
<dbReference type="Proteomes" id="UP000828390">
    <property type="component" value="Unassembled WGS sequence"/>
</dbReference>
<name>A0A9D4MN66_DREPO</name>
<accession>A0A9D4MN66</accession>
<reference evidence="1" key="1">
    <citation type="journal article" date="2019" name="bioRxiv">
        <title>The Genome of the Zebra Mussel, Dreissena polymorpha: A Resource for Invasive Species Research.</title>
        <authorList>
            <person name="McCartney M.A."/>
            <person name="Auch B."/>
            <person name="Kono T."/>
            <person name="Mallez S."/>
            <person name="Zhang Y."/>
            <person name="Obille A."/>
            <person name="Becker A."/>
            <person name="Abrahante J.E."/>
            <person name="Garbe J."/>
            <person name="Badalamenti J.P."/>
            <person name="Herman A."/>
            <person name="Mangelson H."/>
            <person name="Liachko I."/>
            <person name="Sullivan S."/>
            <person name="Sone E.D."/>
            <person name="Koren S."/>
            <person name="Silverstein K.A.T."/>
            <person name="Beckman K.B."/>
            <person name="Gohl D.M."/>
        </authorList>
    </citation>
    <scope>NUCLEOTIDE SEQUENCE</scope>
    <source>
        <strain evidence="1">Duluth1</strain>
        <tissue evidence="1">Whole animal</tissue>
    </source>
</reference>
<evidence type="ECO:0000313" key="1">
    <source>
        <dbReference type="EMBL" id="KAH3878989.1"/>
    </source>
</evidence>
<evidence type="ECO:0000313" key="2">
    <source>
        <dbReference type="Proteomes" id="UP000828390"/>
    </source>
</evidence>
<reference evidence="1" key="2">
    <citation type="submission" date="2020-11" db="EMBL/GenBank/DDBJ databases">
        <authorList>
            <person name="McCartney M.A."/>
            <person name="Auch B."/>
            <person name="Kono T."/>
            <person name="Mallez S."/>
            <person name="Becker A."/>
            <person name="Gohl D.M."/>
            <person name="Silverstein K.A.T."/>
            <person name="Koren S."/>
            <person name="Bechman K.B."/>
            <person name="Herman A."/>
            <person name="Abrahante J.E."/>
            <person name="Garbe J."/>
        </authorList>
    </citation>
    <scope>NUCLEOTIDE SEQUENCE</scope>
    <source>
        <strain evidence="1">Duluth1</strain>
        <tissue evidence="1">Whole animal</tissue>
    </source>
</reference>
<proteinExistence type="predicted"/>
<sequence length="116" mass="13044">MVVFAPHRIAFVITLGLYNQISHRPCRDLPLPVDEPVTVEVEVEVVVVAVVQKYNRKEITITWKTAFSPRRRCGLVSMVNSPRDDVRSLVFSEVIAGCVEKRFIGAPVQGVELNIK</sequence>
<keyword evidence="2" id="KW-1185">Reference proteome</keyword>